<feature type="signal peptide" evidence="2">
    <location>
        <begin position="1"/>
        <end position="27"/>
    </location>
</feature>
<feature type="compositionally biased region" description="Low complexity" evidence="1">
    <location>
        <begin position="62"/>
        <end position="78"/>
    </location>
</feature>
<protein>
    <submittedName>
        <fullName evidence="3">DUF4197 domain-containing protein</fullName>
    </submittedName>
</protein>
<sequence length="275" mass="29743">MTSTHSWLGRLSLCIALAFSFSQPTLASDSDVDKALKKLEKKLKGDKDKNKDKPKTEEGKVSDAATSASASATSISQSDAGKGIREALGKGVEKAISQLGQEDGFLTDQAVKILVPKKLRKLTDMAKSLGAGKYVDRFETSMNRAAEKAVPQAASILGDSIKNMSLEDAIGLVRGGETSATDYFRKTSSDKLREAFMPIVKQSTEASGVTKSYKRLIDKTGEMGGLLVSDDLDLDTYVTDKALEGLFFYIGEQEKAIRKDPVGQASDLLRRVFSR</sequence>
<dbReference type="EMBL" id="JACYTR010000040">
    <property type="protein sequence ID" value="MBD8527086.1"/>
    <property type="molecule type" value="Genomic_DNA"/>
</dbReference>
<evidence type="ECO:0000313" key="3">
    <source>
        <dbReference type="EMBL" id="MBD8527086.1"/>
    </source>
</evidence>
<dbReference type="RefSeq" id="WP_192030508.1">
    <property type="nucleotide sequence ID" value="NZ_JACYTR010000040.1"/>
</dbReference>
<dbReference type="InterPro" id="IPR025245">
    <property type="entry name" value="DUF4197"/>
</dbReference>
<proteinExistence type="predicted"/>
<dbReference type="Pfam" id="PF13852">
    <property type="entry name" value="DUF4197"/>
    <property type="match status" value="1"/>
</dbReference>
<keyword evidence="2" id="KW-0732">Signal</keyword>
<comment type="caution">
    <text evidence="3">The sequence shown here is derived from an EMBL/GenBank/DDBJ whole genome shotgun (WGS) entry which is preliminary data.</text>
</comment>
<gene>
    <name evidence="3" type="ORF">IFO71_15195</name>
</gene>
<organism evidence="3 4">
    <name type="scientific">Pseudomarimonas arenosa</name>
    <dbReference type="NCBI Taxonomy" id="2774145"/>
    <lineage>
        <taxon>Bacteria</taxon>
        <taxon>Pseudomonadati</taxon>
        <taxon>Pseudomonadota</taxon>
        <taxon>Gammaproteobacteria</taxon>
        <taxon>Lysobacterales</taxon>
        <taxon>Lysobacteraceae</taxon>
        <taxon>Pseudomarimonas</taxon>
    </lineage>
</organism>
<feature type="compositionally biased region" description="Basic and acidic residues" evidence="1">
    <location>
        <begin position="41"/>
        <end position="61"/>
    </location>
</feature>
<evidence type="ECO:0000313" key="4">
    <source>
        <dbReference type="Proteomes" id="UP000613768"/>
    </source>
</evidence>
<evidence type="ECO:0000256" key="1">
    <source>
        <dbReference type="SAM" id="MobiDB-lite"/>
    </source>
</evidence>
<feature type="region of interest" description="Disordered" evidence="1">
    <location>
        <begin position="41"/>
        <end position="78"/>
    </location>
</feature>
<accession>A0AAW3ZM06</accession>
<keyword evidence="4" id="KW-1185">Reference proteome</keyword>
<dbReference type="AlphaFoldDB" id="A0AAW3ZM06"/>
<reference evidence="3 4" key="1">
    <citation type="submission" date="2020-09" db="EMBL/GenBank/DDBJ databases">
        <title>Pseudoxanthomonas sp. CAU 1598 isolated from sand of Yaerae Beach.</title>
        <authorList>
            <person name="Kim W."/>
        </authorList>
    </citation>
    <scope>NUCLEOTIDE SEQUENCE [LARGE SCALE GENOMIC DNA]</scope>
    <source>
        <strain evidence="3 4">CAU 1598</strain>
    </source>
</reference>
<feature type="chain" id="PRO_5043980379" evidence="2">
    <location>
        <begin position="28"/>
        <end position="275"/>
    </location>
</feature>
<dbReference type="Proteomes" id="UP000613768">
    <property type="component" value="Unassembled WGS sequence"/>
</dbReference>
<evidence type="ECO:0000256" key="2">
    <source>
        <dbReference type="SAM" id="SignalP"/>
    </source>
</evidence>
<name>A0AAW3ZM06_9GAMM</name>